<dbReference type="InterPro" id="IPR027417">
    <property type="entry name" value="P-loop_NTPase"/>
</dbReference>
<name>A0A1U9K008_9BURK</name>
<dbReference type="SUPFAM" id="SSF52540">
    <property type="entry name" value="P-loop containing nucleoside triphosphate hydrolases"/>
    <property type="match status" value="1"/>
</dbReference>
<organism evidence="2 3">
    <name type="scientific">Paenalcaligenes hominis</name>
    <dbReference type="NCBI Taxonomy" id="643674"/>
    <lineage>
        <taxon>Bacteria</taxon>
        <taxon>Pseudomonadati</taxon>
        <taxon>Pseudomonadota</taxon>
        <taxon>Betaproteobacteria</taxon>
        <taxon>Burkholderiales</taxon>
        <taxon>Alcaligenaceae</taxon>
        <taxon>Paenalcaligenes</taxon>
    </lineage>
</organism>
<dbReference type="PANTHER" id="PTHR40072:SF1">
    <property type="entry name" value="MOLYBDOPTERIN-GUANINE DINUCLEOTIDE BIOSYNTHESIS ADAPTER PROTEIN"/>
    <property type="match status" value="1"/>
</dbReference>
<dbReference type="NCBIfam" id="TIGR00176">
    <property type="entry name" value="mobB"/>
    <property type="match status" value="1"/>
</dbReference>
<dbReference type="InterPro" id="IPR052539">
    <property type="entry name" value="MGD_biosynthesis_adapter"/>
</dbReference>
<dbReference type="AlphaFoldDB" id="A0A1U9K008"/>
<dbReference type="GO" id="GO:0005525">
    <property type="term" value="F:GTP binding"/>
    <property type="evidence" value="ECO:0007669"/>
    <property type="project" value="InterPro"/>
</dbReference>
<reference evidence="2 3" key="1">
    <citation type="submission" date="2017-01" db="EMBL/GenBank/DDBJ databases">
        <title>Complete Genome Sequence of Paenalcaligenes hominis, Isolated from a paraplegic Patient with neurogenic bladder.</title>
        <authorList>
            <person name="Mukhopadhyay R."/>
            <person name="Joaquin J."/>
            <person name="Hogue R."/>
            <person name="Kilaru A."/>
            <person name="Jospin G."/>
            <person name="Mars K."/>
            <person name="Eisen J.A."/>
            <person name="Chaturvedi V."/>
        </authorList>
    </citation>
    <scope>NUCLEOTIDE SEQUENCE [LARGE SCALE GENOMIC DNA]</scope>
    <source>
        <strain evidence="2 3">15S00501</strain>
    </source>
</reference>
<dbReference type="Pfam" id="PF03205">
    <property type="entry name" value="MobB"/>
    <property type="match status" value="1"/>
</dbReference>
<sequence>MQRVFGIVGRSGSGKTTLIEAMIPWFKQQGLHVAVIKHSHHNLQFEPPHKDSSRFRSAGALEVVVASPYHYALFHNLEHQDEPMLRDLVARLQPDVDVVLVEGYRQAAIPRLEVYRPSRGIEPVYPHTEQVVALVSDEDLSAHDLPCLDLNQPQRVAEFILHFLQPQPQSLSALDK</sequence>
<dbReference type="EMBL" id="CP019697">
    <property type="protein sequence ID" value="AQS51357.1"/>
    <property type="molecule type" value="Genomic_DNA"/>
</dbReference>
<dbReference type="GO" id="GO:0006777">
    <property type="term" value="P:Mo-molybdopterin cofactor biosynthetic process"/>
    <property type="evidence" value="ECO:0007669"/>
    <property type="project" value="InterPro"/>
</dbReference>
<dbReference type="CDD" id="cd03116">
    <property type="entry name" value="MobB"/>
    <property type="match status" value="1"/>
</dbReference>
<accession>A0A1U9K008</accession>
<dbReference type="OrthoDB" id="9804758at2"/>
<protein>
    <submittedName>
        <fullName evidence="2">Molybdopterin-guanine dinucleotide biosynthesis protein B</fullName>
    </submittedName>
</protein>
<gene>
    <name evidence="2" type="ORF">PAEH1_06940</name>
</gene>
<dbReference type="STRING" id="643674.PAEH1_06940"/>
<dbReference type="KEGG" id="phn:PAEH1_06940"/>
<dbReference type="PANTHER" id="PTHR40072">
    <property type="entry name" value="MOLYBDOPTERIN-GUANINE DINUCLEOTIDE BIOSYNTHESIS ADAPTER PROTEIN-RELATED"/>
    <property type="match status" value="1"/>
</dbReference>
<proteinExistence type="predicted"/>
<dbReference type="InterPro" id="IPR004435">
    <property type="entry name" value="MobB_dom"/>
</dbReference>
<feature type="domain" description="Molybdopterin-guanine dinucleotide biosynthesis protein B (MobB)" evidence="1">
    <location>
        <begin position="4"/>
        <end position="137"/>
    </location>
</feature>
<evidence type="ECO:0000313" key="3">
    <source>
        <dbReference type="Proteomes" id="UP000189369"/>
    </source>
</evidence>
<evidence type="ECO:0000259" key="1">
    <source>
        <dbReference type="Pfam" id="PF03205"/>
    </source>
</evidence>
<dbReference type="Gene3D" id="3.40.50.300">
    <property type="entry name" value="P-loop containing nucleotide triphosphate hydrolases"/>
    <property type="match status" value="1"/>
</dbReference>
<evidence type="ECO:0000313" key="2">
    <source>
        <dbReference type="EMBL" id="AQS51357.1"/>
    </source>
</evidence>
<dbReference type="Proteomes" id="UP000189369">
    <property type="component" value="Chromosome"/>
</dbReference>